<feature type="signal peptide" evidence="1">
    <location>
        <begin position="1"/>
        <end position="25"/>
    </location>
</feature>
<feature type="chain" id="PRO_5036447448" description="Protein TsetseEP domain-containing protein" evidence="1">
    <location>
        <begin position="26"/>
        <end position="757"/>
    </location>
</feature>
<name>A0A8W7PF52_ANOCL</name>
<dbReference type="AlphaFoldDB" id="A0A8W7PF52"/>
<reference evidence="2" key="1">
    <citation type="submission" date="2022-08" db="UniProtKB">
        <authorList>
            <consortium name="EnsemblMetazoa"/>
        </authorList>
    </citation>
    <scope>IDENTIFICATION</scope>
</reference>
<dbReference type="Proteomes" id="UP000075882">
    <property type="component" value="Unassembled WGS sequence"/>
</dbReference>
<evidence type="ECO:0000256" key="1">
    <source>
        <dbReference type="SAM" id="SignalP"/>
    </source>
</evidence>
<proteinExistence type="predicted"/>
<dbReference type="VEuPathDB" id="VectorBase:ACON2_031405"/>
<sequence>MTRRSLLWFALSLAVLAINLQDATAQLDNAIVSKRSSINSTLVSFSNNIVNKVNDYSNKFVSLRNDMSFHLKSSSETITQFLTSESISQNALLALDVLQKSSSTLQSSSSASITVSASFSSVGTCMNTKMQASVSATFSAFSTAQSQYFSIITSSSSPFLSTCRSRFSNTAQDSVNQAGDRFQDCLNDENNEQGRVSWIINNFVTLIKQNYQALGNHVRSCASLGSPSSREEVQAEINACYKGISIYVGPIYEATIAQQFTLINTMMQLEVVASNNRVKTCINQHGSPDLGLDISIDFVTSNNPNIQSAAGMVSFTTSDLQGAIGGYQLAKLNGATNLIVSGEALISLVGNITVNVNDVLRNISFVSSNKQTAPSCMFGSMNATMDRAFASLDQASTLIKSIQTSTSSQNTGALTSWVMMIQTAMTDISTYLDQLYKGVAAVLASGQPLTQSTIQANINQAVLFNLAGAISVVTTAEKGNDLNNALNSVNNTQRDYYNQVVGRISSYQGKISWEFGWGVTDIKNTLSRVNSFVFDQDTSKAAQQLNISIGVTNTAIQSNSVIIQSSMQSQMTQIFTGAESFIQTNVKALVPVFDKSLFGLAATMSGGGAFASNCNFKYGGAITNLENNMRDGLQKCFNDYANTGYTDSFVSEYNMVIREQTRTIANRINFCLNLGSNTSPKVIKLGIAACLSETVALSDALMKDVSIQSKLVVAMINLESLATVQRVESCAAILNHGLVAKAAKLDQLLATCQTTNQ</sequence>
<evidence type="ECO:0000313" key="2">
    <source>
        <dbReference type="EnsemblMetazoa" id="ACOM030407-PA.1"/>
    </source>
</evidence>
<dbReference type="EnsemblMetazoa" id="ACOM030407-RA">
    <property type="protein sequence ID" value="ACOM030407-PA.1"/>
    <property type="gene ID" value="ACOM030407"/>
</dbReference>
<evidence type="ECO:0008006" key="3">
    <source>
        <dbReference type="Google" id="ProtNLM"/>
    </source>
</evidence>
<keyword evidence="1" id="KW-0732">Signal</keyword>
<accession>A0A8W7PF52</accession>
<protein>
    <recommendedName>
        <fullName evidence="3">Protein TsetseEP domain-containing protein</fullName>
    </recommendedName>
</protein>
<organism evidence="2">
    <name type="scientific">Anopheles coluzzii</name>
    <name type="common">African malaria mosquito</name>
    <dbReference type="NCBI Taxonomy" id="1518534"/>
    <lineage>
        <taxon>Eukaryota</taxon>
        <taxon>Metazoa</taxon>
        <taxon>Ecdysozoa</taxon>
        <taxon>Arthropoda</taxon>
        <taxon>Hexapoda</taxon>
        <taxon>Insecta</taxon>
        <taxon>Pterygota</taxon>
        <taxon>Neoptera</taxon>
        <taxon>Endopterygota</taxon>
        <taxon>Diptera</taxon>
        <taxon>Nematocera</taxon>
        <taxon>Culicoidea</taxon>
        <taxon>Culicidae</taxon>
        <taxon>Anophelinae</taxon>
        <taxon>Anopheles</taxon>
    </lineage>
</organism>